<accession>A0A1B6NXM2</accession>
<comment type="caution">
    <text evidence="1">The sequence shown here is derived from an EMBL/GenBank/DDBJ whole genome shotgun (WGS) entry which is preliminary data.</text>
</comment>
<proteinExistence type="predicted"/>
<organism evidence="1">
    <name type="scientific">marine sediment metagenome</name>
    <dbReference type="NCBI Taxonomy" id="412755"/>
    <lineage>
        <taxon>unclassified sequences</taxon>
        <taxon>metagenomes</taxon>
        <taxon>ecological metagenomes</taxon>
    </lineage>
</organism>
<sequence>MLPGPVSNPLGGEASCFGASSETFAMPPMLTSARCLSSLANTAL</sequence>
<evidence type="ECO:0000313" key="1">
    <source>
        <dbReference type="EMBL" id="KTF08180.1"/>
    </source>
</evidence>
<gene>
    <name evidence="1" type="ORF">MGSAQ_000324</name>
</gene>
<name>A0A1B6NXM2_9ZZZZ</name>
<protein>
    <submittedName>
        <fullName evidence="1">Uncharacterized protein</fullName>
    </submittedName>
</protein>
<dbReference type="EMBL" id="AYSL01000107">
    <property type="protein sequence ID" value="KTF08180.1"/>
    <property type="molecule type" value="Genomic_DNA"/>
</dbReference>
<reference evidence="1" key="1">
    <citation type="submission" date="2013-11" db="EMBL/GenBank/DDBJ databases">
        <title>Microbial diversity, functional groups and degradation webs in Northern and Southern Mediterranean and Red Sea marine crude oil polluted sites.</title>
        <authorList>
            <person name="Daffonchio D."/>
            <person name="Mapelli F."/>
            <person name="Ferrer M."/>
            <person name="Richter M."/>
            <person name="Cherif A."/>
            <person name="Malkawi H.I."/>
            <person name="Yakimov M.M."/>
            <person name="Abdel-Fattah Y.R."/>
            <person name="Blaghen M."/>
            <person name="Golyshin P.N."/>
            <person name="Kalogerakis N."/>
            <person name="Boon N."/>
            <person name="Magagnini M."/>
            <person name="Fava F."/>
        </authorList>
    </citation>
    <scope>NUCLEOTIDE SEQUENCE</scope>
</reference>
<dbReference type="AlphaFoldDB" id="A0A1B6NXM2"/>